<dbReference type="Pfam" id="PF18505">
    <property type="entry name" value="DUF5619"/>
    <property type="match status" value="1"/>
</dbReference>
<name>S0G3Z4_9BACT</name>
<dbReference type="OrthoDB" id="5518218at2"/>
<comment type="caution">
    <text evidence="3">The sequence shown here is derived from an EMBL/GenBank/DDBJ whole genome shotgun (WGS) entry which is preliminary data.</text>
</comment>
<proteinExistence type="predicted"/>
<feature type="domain" description="DUF5619" evidence="1">
    <location>
        <begin position="14"/>
        <end position="96"/>
    </location>
</feature>
<gene>
    <name evidence="3" type="ORF">Dpo_3c03380</name>
    <name evidence="2" type="ORF">Dpo_8c01780</name>
</gene>
<sequence>MAQIHINPDNQTPETIHLSIPEDTFNFSSAKQMAKDMAFEKCDAPMILSWKNSKTGESYPDYECGVSDRPFWIRYAEGRGANLTIDFNDGEYVFMILKM</sequence>
<dbReference type="Proteomes" id="UP000014216">
    <property type="component" value="Unassembled WGS sequence"/>
</dbReference>
<evidence type="ECO:0000313" key="3">
    <source>
        <dbReference type="EMBL" id="EMS80194.1"/>
    </source>
</evidence>
<dbReference type="Gene3D" id="3.30.1490.340">
    <property type="match status" value="1"/>
</dbReference>
<reference evidence="3 4" key="1">
    <citation type="journal article" date="2013" name="Genome Announc.">
        <title>Draft Genome Sequence of Desulfotignum phosphitoxidans DSM 13687 Strain FiPS-3.</title>
        <authorList>
            <person name="Poehlein A."/>
            <person name="Daniel R."/>
            <person name="Simeonova D.D."/>
        </authorList>
    </citation>
    <scope>NUCLEOTIDE SEQUENCE [LARGE SCALE GENOMIC DNA]</scope>
    <source>
        <strain evidence="3 4">DSM 13687</strain>
    </source>
</reference>
<protein>
    <recommendedName>
        <fullName evidence="1">DUF5619 domain-containing protein</fullName>
    </recommendedName>
</protein>
<organism evidence="3 4">
    <name type="scientific">Desulfotignum phosphitoxidans DSM 13687</name>
    <dbReference type="NCBI Taxonomy" id="1286635"/>
    <lineage>
        <taxon>Bacteria</taxon>
        <taxon>Pseudomonadati</taxon>
        <taxon>Thermodesulfobacteriota</taxon>
        <taxon>Desulfobacteria</taxon>
        <taxon>Desulfobacterales</taxon>
        <taxon>Desulfobacteraceae</taxon>
        <taxon>Desulfotignum</taxon>
    </lineage>
</organism>
<keyword evidence="4" id="KW-1185">Reference proteome</keyword>
<dbReference type="EMBL" id="APJX01000003">
    <property type="protein sequence ID" value="EMS80194.1"/>
    <property type="molecule type" value="Genomic_DNA"/>
</dbReference>
<dbReference type="InterPro" id="IPR041145">
    <property type="entry name" value="DUF5619"/>
</dbReference>
<evidence type="ECO:0000259" key="1">
    <source>
        <dbReference type="Pfam" id="PF18505"/>
    </source>
</evidence>
<evidence type="ECO:0000313" key="2">
    <source>
        <dbReference type="EMBL" id="EMS78511.1"/>
    </source>
</evidence>
<accession>S0G3Z4</accession>
<dbReference type="RefSeq" id="WP_006965545.1">
    <property type="nucleotide sequence ID" value="NZ_APJX01000003.1"/>
</dbReference>
<dbReference type="EMBL" id="APJX01000008">
    <property type="protein sequence ID" value="EMS78511.1"/>
    <property type="molecule type" value="Genomic_DNA"/>
</dbReference>
<evidence type="ECO:0000313" key="4">
    <source>
        <dbReference type="Proteomes" id="UP000014216"/>
    </source>
</evidence>
<dbReference type="AlphaFoldDB" id="S0G3Z4"/>